<gene>
    <name evidence="1" type="primary">35</name>
    <name evidence="1" type="ORF">SEA_VASANTI_35</name>
</gene>
<accession>A0A411BVY2</accession>
<dbReference type="KEGG" id="vg:77929229"/>
<dbReference type="RefSeq" id="YP_010653395.1">
    <property type="nucleotide sequence ID" value="NC_070797.1"/>
</dbReference>
<organism evidence="1 2">
    <name type="scientific">Gordonia phage Vasanti</name>
    <dbReference type="NCBI Taxonomy" id="2502431"/>
    <lineage>
        <taxon>Viruses</taxon>
        <taxon>Duplodnaviria</taxon>
        <taxon>Heunggongvirae</taxon>
        <taxon>Uroviricota</taxon>
        <taxon>Caudoviricetes</taxon>
        <taxon>Attisvirus</taxon>
        <taxon>Attisvirus vasanti</taxon>
    </lineage>
</organism>
<protein>
    <submittedName>
        <fullName evidence="1">Uncharacterized protein</fullName>
    </submittedName>
</protein>
<evidence type="ECO:0000313" key="1">
    <source>
        <dbReference type="EMBL" id="QAY05773.1"/>
    </source>
</evidence>
<dbReference type="GeneID" id="77929229"/>
<evidence type="ECO:0000313" key="2">
    <source>
        <dbReference type="Proteomes" id="UP000290746"/>
    </source>
</evidence>
<name>A0A411BVY2_9CAUD</name>
<dbReference type="EMBL" id="MK359313">
    <property type="protein sequence ID" value="QAY05773.1"/>
    <property type="molecule type" value="Genomic_DNA"/>
</dbReference>
<dbReference type="Proteomes" id="UP000290746">
    <property type="component" value="Segment"/>
</dbReference>
<keyword evidence="2" id="KW-1185">Reference proteome</keyword>
<sequence length="26" mass="2910">MLYDILAITICAATAWWLTTTPPTSR</sequence>
<proteinExistence type="predicted"/>
<reference evidence="1 2" key="1">
    <citation type="submission" date="2019-01" db="EMBL/GenBank/DDBJ databases">
        <authorList>
            <person name="Braley A."/>
            <person name="Cevasco M.E."/>
            <person name="Cornely K.A."/>
            <person name="Deaver S."/>
            <person name="Easterwood J.C."/>
            <person name="Korey C.A."/>
            <person name="Neely M."/>
            <person name="Reyna N."/>
            <person name="Tobiason D."/>
            <person name="Wilczek M."/>
            <person name="Molloy S.D."/>
            <person name="Garlena R.A."/>
            <person name="Russell D.A."/>
            <person name="Pope W.H."/>
            <person name="Jacobs-Sera D."/>
            <person name="Hatfull G.F."/>
        </authorList>
    </citation>
    <scope>NUCLEOTIDE SEQUENCE [LARGE SCALE GENOMIC DNA]</scope>
</reference>